<reference evidence="2" key="1">
    <citation type="submission" date="2020-11" db="EMBL/GenBank/DDBJ databases">
        <title>Enhanced detection system for hospital associated transmission using whole genome sequencing surveillance.</title>
        <authorList>
            <person name="Harrison L.H."/>
            <person name="Van Tyne D."/>
            <person name="Marsh J.W."/>
            <person name="Griffith M.P."/>
            <person name="Snyder D.J."/>
            <person name="Cooper V.S."/>
            <person name="Mustapha M."/>
        </authorList>
    </citation>
    <scope>NUCLEOTIDE SEQUENCE</scope>
    <source>
        <strain evidence="2">PR00070</strain>
    </source>
</reference>
<feature type="region of interest" description="Disordered" evidence="1">
    <location>
        <begin position="1"/>
        <end position="21"/>
    </location>
</feature>
<dbReference type="AlphaFoldDB" id="A0A8I0WV21"/>
<accession>A0A8I0WV21</accession>
<name>A0A8I0WV21_9GAMM</name>
<feature type="region of interest" description="Disordered" evidence="1">
    <location>
        <begin position="79"/>
        <end position="108"/>
    </location>
</feature>
<dbReference type="EMBL" id="JADSJR010000024">
    <property type="protein sequence ID" value="MBG2915733.1"/>
    <property type="molecule type" value="Genomic_DNA"/>
</dbReference>
<evidence type="ECO:0000313" key="2">
    <source>
        <dbReference type="EMBL" id="MBG2915733.1"/>
    </source>
</evidence>
<dbReference type="Proteomes" id="UP000612266">
    <property type="component" value="Unassembled WGS sequence"/>
</dbReference>
<organism evidence="2 3">
    <name type="scientific">Proteus terrae subsp. cibarius</name>
    <dbReference type="NCBI Taxonomy" id="626774"/>
    <lineage>
        <taxon>Bacteria</taxon>
        <taxon>Pseudomonadati</taxon>
        <taxon>Pseudomonadota</taxon>
        <taxon>Gammaproteobacteria</taxon>
        <taxon>Enterobacterales</taxon>
        <taxon>Morganellaceae</taxon>
        <taxon>Proteus</taxon>
    </lineage>
</organism>
<feature type="compositionally biased region" description="Basic and acidic residues" evidence="1">
    <location>
        <begin position="91"/>
        <end position="102"/>
    </location>
</feature>
<proteinExistence type="predicted"/>
<protein>
    <submittedName>
        <fullName evidence="2">Uncharacterized protein</fullName>
    </submittedName>
</protein>
<feature type="compositionally biased region" description="Polar residues" evidence="1">
    <location>
        <begin position="1"/>
        <end position="11"/>
    </location>
</feature>
<evidence type="ECO:0000313" key="3">
    <source>
        <dbReference type="Proteomes" id="UP000612266"/>
    </source>
</evidence>
<gene>
    <name evidence="2" type="ORF">I4901_15300</name>
</gene>
<evidence type="ECO:0000256" key="1">
    <source>
        <dbReference type="SAM" id="MobiDB-lite"/>
    </source>
</evidence>
<dbReference type="RefSeq" id="WP_196563902.1">
    <property type="nucleotide sequence ID" value="NZ_JADSJR010000024.1"/>
</dbReference>
<sequence length="108" mass="12079">MNTFSNKSYPTSAYPRHGGSMQKRNFDEALAHAIAVIDGKVPNDTPSMQEQKLAMQLHCMNLDASKNHPPIPQHIQALRDAERSSAPSNKFEVDYYGSDRRSGQYLGD</sequence>
<comment type="caution">
    <text evidence="2">The sequence shown here is derived from an EMBL/GenBank/DDBJ whole genome shotgun (WGS) entry which is preliminary data.</text>
</comment>